<dbReference type="InterPro" id="IPR027623">
    <property type="entry name" value="AmmeMemoSam_A"/>
</dbReference>
<dbReference type="InterPro" id="IPR027485">
    <property type="entry name" value="AMMECR1_N"/>
</dbReference>
<dbReference type="AlphaFoldDB" id="A0A660SBS3"/>
<proteinExistence type="inferred from homology"/>
<evidence type="ECO:0000313" key="3">
    <source>
        <dbReference type="Proteomes" id="UP000271125"/>
    </source>
</evidence>
<protein>
    <submittedName>
        <fullName evidence="2">AMMECR1 domain-containing protein</fullName>
    </submittedName>
</protein>
<dbReference type="InterPro" id="IPR002733">
    <property type="entry name" value="AMMECR1_domain"/>
</dbReference>
<dbReference type="EMBL" id="QNBD01000292">
    <property type="protein sequence ID" value="RKX68285.1"/>
    <property type="molecule type" value="Genomic_DNA"/>
</dbReference>
<accession>A0A660SBS3</accession>
<evidence type="ECO:0000259" key="1">
    <source>
        <dbReference type="PROSITE" id="PS51112"/>
    </source>
</evidence>
<gene>
    <name evidence="2" type="ORF">DRP43_05875</name>
</gene>
<dbReference type="InterPro" id="IPR036071">
    <property type="entry name" value="AMMECR1_dom_sf"/>
</dbReference>
<dbReference type="Pfam" id="PF01871">
    <property type="entry name" value="AMMECR1"/>
    <property type="match status" value="1"/>
</dbReference>
<reference evidence="2 3" key="1">
    <citation type="submission" date="2018-06" db="EMBL/GenBank/DDBJ databases">
        <title>Extensive metabolic versatility and redundancy in microbially diverse, dynamic hydrothermal sediments.</title>
        <authorList>
            <person name="Dombrowski N."/>
            <person name="Teske A."/>
            <person name="Baker B.J."/>
        </authorList>
    </citation>
    <scope>NUCLEOTIDE SEQUENCE [LARGE SCALE GENOMIC DNA]</scope>
    <source>
        <strain evidence="2">B10_G13</strain>
    </source>
</reference>
<evidence type="ECO:0000313" key="2">
    <source>
        <dbReference type="EMBL" id="RKX68285.1"/>
    </source>
</evidence>
<organism evidence="2 3">
    <name type="scientific">candidate division TA06 bacterium</name>
    <dbReference type="NCBI Taxonomy" id="2250710"/>
    <lineage>
        <taxon>Bacteria</taxon>
        <taxon>Bacteria division TA06</taxon>
    </lineage>
</organism>
<dbReference type="HAMAP" id="MF_00645">
    <property type="entry name" value="AMMECR1"/>
    <property type="match status" value="1"/>
</dbReference>
<name>A0A660SBS3_UNCT6</name>
<comment type="caution">
    <text evidence="2">The sequence shown here is derived from an EMBL/GenBank/DDBJ whole genome shotgun (WGS) entry which is preliminary data.</text>
</comment>
<dbReference type="InterPro" id="IPR023473">
    <property type="entry name" value="AMMECR1"/>
</dbReference>
<dbReference type="SUPFAM" id="SSF143447">
    <property type="entry name" value="AMMECR1-like"/>
    <property type="match status" value="1"/>
</dbReference>
<dbReference type="Gene3D" id="3.30.1490.150">
    <property type="entry name" value="Hypothetical protein ph0010, domain 2"/>
    <property type="match status" value="1"/>
</dbReference>
<dbReference type="Gene3D" id="3.30.700.20">
    <property type="entry name" value="Hypothetical protein ph0010, domain 1"/>
    <property type="match status" value="1"/>
</dbReference>
<dbReference type="PANTHER" id="PTHR13016">
    <property type="entry name" value="AMMECR1 HOMOLOG"/>
    <property type="match status" value="1"/>
</dbReference>
<feature type="domain" description="AMMECR1" evidence="1">
    <location>
        <begin position="14"/>
        <end position="197"/>
    </location>
</feature>
<dbReference type="PANTHER" id="PTHR13016:SF0">
    <property type="entry name" value="AMME SYNDROME CANDIDATE GENE 1 PROTEIN"/>
    <property type="match status" value="1"/>
</dbReference>
<dbReference type="PROSITE" id="PS51112">
    <property type="entry name" value="AMMECR1"/>
    <property type="match status" value="1"/>
</dbReference>
<sequence length="211" mass="24167">MTRKSSIDLGLDDRQQQILLAVVKETVYAKLSGKKLPKYNFEDRIFQERRGAFVTLHKHGQLRGCIGYIVGIAPLLDTIQRMAIASAFEDPRFSSLEKEEFKYLNIEISVLTPLKKVKDISEIKIGRDGLLIRKGFYQGLLLPQVAEEEGWDVETFLKHTCLKAGLYPDVWKEEGTTIEKFSAQIFSQDVEKILDIKAIQKKFNSDKSVRE</sequence>
<dbReference type="NCBIfam" id="TIGR00296">
    <property type="entry name" value="TIGR00296 family protein"/>
    <property type="match status" value="1"/>
</dbReference>
<dbReference type="Proteomes" id="UP000271125">
    <property type="component" value="Unassembled WGS sequence"/>
</dbReference>
<dbReference type="NCBIfam" id="TIGR04335">
    <property type="entry name" value="AmmeMemoSam_A"/>
    <property type="match status" value="1"/>
</dbReference>
<dbReference type="InterPro" id="IPR023472">
    <property type="entry name" value="Uncharacterised_MJ0810"/>
</dbReference>